<keyword evidence="8" id="KW-0249">Electron transport</keyword>
<dbReference type="InterPro" id="IPR011577">
    <property type="entry name" value="Cyt_b561_bac/Ni-Hgenase"/>
</dbReference>
<evidence type="ECO:0000256" key="3">
    <source>
        <dbReference type="ARBA" id="ARBA00022448"/>
    </source>
</evidence>
<keyword evidence="3" id="KW-0813">Transport</keyword>
<evidence type="ECO:0000256" key="1">
    <source>
        <dbReference type="ARBA" id="ARBA00004651"/>
    </source>
</evidence>
<dbReference type="OrthoDB" id="197262at2"/>
<evidence type="ECO:0000256" key="9">
    <source>
        <dbReference type="ARBA" id="ARBA00022989"/>
    </source>
</evidence>
<keyword evidence="10" id="KW-0408">Iron</keyword>
<accession>A0A4Y4CYD2</accession>
<keyword evidence="7" id="KW-0479">Metal-binding</keyword>
<keyword evidence="6 12" id="KW-0812">Transmembrane</keyword>
<dbReference type="GO" id="GO:0005886">
    <property type="term" value="C:plasma membrane"/>
    <property type="evidence" value="ECO:0007669"/>
    <property type="project" value="UniProtKB-SubCell"/>
</dbReference>
<proteinExistence type="inferred from homology"/>
<evidence type="ECO:0000256" key="6">
    <source>
        <dbReference type="ARBA" id="ARBA00022692"/>
    </source>
</evidence>
<comment type="caution">
    <text evidence="14">The sequence shown here is derived from an EMBL/GenBank/DDBJ whole genome shotgun (WGS) entry which is preliminary data.</text>
</comment>
<comment type="similarity">
    <text evidence="2">Belongs to the HupC/HyaC/HydC family.</text>
</comment>
<keyword evidence="11 12" id="KW-0472">Membrane</keyword>
<dbReference type="PANTHER" id="PTHR30485">
    <property type="entry name" value="NI/FE-HYDROGENASE 1 B-TYPE CYTOCHROME SUBUNIT"/>
    <property type="match status" value="1"/>
</dbReference>
<dbReference type="GO" id="GO:0020037">
    <property type="term" value="F:heme binding"/>
    <property type="evidence" value="ECO:0007669"/>
    <property type="project" value="TreeGrafter"/>
</dbReference>
<gene>
    <name evidence="14" type="ORF">ZRA01_21200</name>
</gene>
<sequence>MERVYLFTRFERLWHWAQAVLIIGMLVTGFEIHGTYKWLGFAQAHKVHTTIVWAFIALWVFAIFWHLTTGEWRQYIPTMKNIDKVVRFYAVGIFRGDPHPFQPTRARKHNPMQAQTYLGVTVVVTPLLWISGLAYLFYNELSAAGWGIQLGAIALVHTIGAFLMLAFLIGHIYLGTTGHTPTAHFKAMVSGWDEAH</sequence>
<comment type="subcellular location">
    <subcellularLocation>
        <location evidence="1">Cell membrane</location>
        <topology evidence="1">Multi-pass membrane protein</topology>
    </subcellularLocation>
</comment>
<dbReference type="InterPro" id="IPR051542">
    <property type="entry name" value="Hydrogenase_cytochrome"/>
</dbReference>
<dbReference type="PRINTS" id="PR00161">
    <property type="entry name" value="NIHGNASECYTB"/>
</dbReference>
<evidence type="ECO:0000256" key="7">
    <source>
        <dbReference type="ARBA" id="ARBA00022723"/>
    </source>
</evidence>
<dbReference type="Gene3D" id="1.20.950.20">
    <property type="entry name" value="Transmembrane di-heme cytochromes, Chain C"/>
    <property type="match status" value="1"/>
</dbReference>
<evidence type="ECO:0000256" key="5">
    <source>
        <dbReference type="ARBA" id="ARBA00022617"/>
    </source>
</evidence>
<dbReference type="Proteomes" id="UP000318422">
    <property type="component" value="Unassembled WGS sequence"/>
</dbReference>
<evidence type="ECO:0000259" key="13">
    <source>
        <dbReference type="Pfam" id="PF01292"/>
    </source>
</evidence>
<protein>
    <submittedName>
        <fullName evidence="14">Cytochrome b561</fullName>
    </submittedName>
</protein>
<evidence type="ECO:0000256" key="12">
    <source>
        <dbReference type="SAM" id="Phobius"/>
    </source>
</evidence>
<evidence type="ECO:0000256" key="11">
    <source>
        <dbReference type="ARBA" id="ARBA00023136"/>
    </source>
</evidence>
<organism evidence="14 15">
    <name type="scientific">Zoogloea ramigera</name>
    <dbReference type="NCBI Taxonomy" id="350"/>
    <lineage>
        <taxon>Bacteria</taxon>
        <taxon>Pseudomonadati</taxon>
        <taxon>Pseudomonadota</taxon>
        <taxon>Betaproteobacteria</taxon>
        <taxon>Rhodocyclales</taxon>
        <taxon>Zoogloeaceae</taxon>
        <taxon>Zoogloea</taxon>
    </lineage>
</organism>
<keyword evidence="5" id="KW-0349">Heme</keyword>
<feature type="transmembrane region" description="Helical" evidence="12">
    <location>
        <begin position="150"/>
        <end position="174"/>
    </location>
</feature>
<feature type="transmembrane region" description="Helical" evidence="12">
    <location>
        <begin position="50"/>
        <end position="67"/>
    </location>
</feature>
<keyword evidence="4" id="KW-1003">Cell membrane</keyword>
<keyword evidence="15" id="KW-1185">Reference proteome</keyword>
<keyword evidence="9 12" id="KW-1133">Transmembrane helix</keyword>
<reference evidence="14 15" key="1">
    <citation type="submission" date="2019-06" db="EMBL/GenBank/DDBJ databases">
        <title>Whole genome shotgun sequence of Zoogloea ramigera NBRC 15342.</title>
        <authorList>
            <person name="Hosoyama A."/>
            <person name="Uohara A."/>
            <person name="Ohji S."/>
            <person name="Ichikawa N."/>
        </authorList>
    </citation>
    <scope>NUCLEOTIDE SEQUENCE [LARGE SCALE GENOMIC DNA]</scope>
    <source>
        <strain evidence="14 15">NBRC 15342</strain>
    </source>
</reference>
<feature type="transmembrane region" description="Helical" evidence="12">
    <location>
        <begin position="117"/>
        <end position="138"/>
    </location>
</feature>
<dbReference type="Pfam" id="PF01292">
    <property type="entry name" value="Ni_hydr_CYTB"/>
    <property type="match status" value="1"/>
</dbReference>
<dbReference type="PANTHER" id="PTHR30485:SF1">
    <property type="entry name" value="CYTOCHROME YDHU-RELATED"/>
    <property type="match status" value="1"/>
</dbReference>
<evidence type="ECO:0000256" key="10">
    <source>
        <dbReference type="ARBA" id="ARBA00023004"/>
    </source>
</evidence>
<evidence type="ECO:0000256" key="8">
    <source>
        <dbReference type="ARBA" id="ARBA00022982"/>
    </source>
</evidence>
<evidence type="ECO:0000313" key="14">
    <source>
        <dbReference type="EMBL" id="GEC96047.1"/>
    </source>
</evidence>
<dbReference type="AlphaFoldDB" id="A0A4Y4CYD2"/>
<evidence type="ECO:0000256" key="4">
    <source>
        <dbReference type="ARBA" id="ARBA00022475"/>
    </source>
</evidence>
<dbReference type="GO" id="GO:0022904">
    <property type="term" value="P:respiratory electron transport chain"/>
    <property type="evidence" value="ECO:0007669"/>
    <property type="project" value="InterPro"/>
</dbReference>
<dbReference type="RefSeq" id="WP_141351984.1">
    <property type="nucleotide sequence ID" value="NZ_BJNV01000033.1"/>
</dbReference>
<dbReference type="InterPro" id="IPR000516">
    <property type="entry name" value="Ni-dep_Hydgase_cyt-B"/>
</dbReference>
<dbReference type="InterPro" id="IPR016174">
    <property type="entry name" value="Di-haem_cyt_TM"/>
</dbReference>
<dbReference type="GO" id="GO:0005506">
    <property type="term" value="F:iron ion binding"/>
    <property type="evidence" value="ECO:0007669"/>
    <property type="project" value="InterPro"/>
</dbReference>
<evidence type="ECO:0000256" key="2">
    <source>
        <dbReference type="ARBA" id="ARBA00008622"/>
    </source>
</evidence>
<dbReference type="GO" id="GO:0009055">
    <property type="term" value="F:electron transfer activity"/>
    <property type="evidence" value="ECO:0007669"/>
    <property type="project" value="InterPro"/>
</dbReference>
<feature type="domain" description="Cytochrome b561 bacterial/Ni-hydrogenase" evidence="13">
    <location>
        <begin position="7"/>
        <end position="191"/>
    </location>
</feature>
<dbReference type="EMBL" id="BJNV01000033">
    <property type="protein sequence ID" value="GEC96047.1"/>
    <property type="molecule type" value="Genomic_DNA"/>
</dbReference>
<feature type="transmembrane region" description="Helical" evidence="12">
    <location>
        <begin position="12"/>
        <end position="30"/>
    </location>
</feature>
<name>A0A4Y4CYD2_ZOORA</name>
<evidence type="ECO:0000313" key="15">
    <source>
        <dbReference type="Proteomes" id="UP000318422"/>
    </source>
</evidence>
<dbReference type="SUPFAM" id="SSF81342">
    <property type="entry name" value="Transmembrane di-heme cytochromes"/>
    <property type="match status" value="1"/>
</dbReference>